<proteinExistence type="predicted"/>
<sequence>MKRLIKFILSFFKNLMFESSIKISPLSYFDNDCKFEENIYIDRFCNLHNVKIGEYSYVGYGTFIFNCQIGKYCSIGPDVKIGPGKHPTHFVSTSPIFYKKDNPLGVKFVEKKYFKESDRVVIGNDVWIGANAIIMDGVKINNGAIIASGAVVTKDVEPYAIVGGVPAKLIKYRFNKKKVQRLLEVEWWEWDKNEIKKHINKFRDIERFLK</sequence>
<dbReference type="InterPro" id="IPR001451">
    <property type="entry name" value="Hexapep"/>
</dbReference>
<keyword evidence="1" id="KW-0808">Transferase</keyword>
<dbReference type="Proteomes" id="UP000190625">
    <property type="component" value="Unassembled WGS sequence"/>
</dbReference>
<dbReference type="SUPFAM" id="SSF51161">
    <property type="entry name" value="Trimeric LpxA-like enzymes"/>
    <property type="match status" value="1"/>
</dbReference>
<dbReference type="Gene3D" id="2.160.10.10">
    <property type="entry name" value="Hexapeptide repeat proteins"/>
    <property type="match status" value="1"/>
</dbReference>
<dbReference type="PANTHER" id="PTHR43300:SF11">
    <property type="entry name" value="ACETYLTRANSFERASE RV3034C-RELATED"/>
    <property type="match status" value="1"/>
</dbReference>
<dbReference type="AlphaFoldDB" id="A0A1T4R0M7"/>
<dbReference type="OrthoDB" id="9801697at2"/>
<dbReference type="STRING" id="142842.SAMN02745118_02789"/>
<dbReference type="PANTHER" id="PTHR43300">
    <property type="entry name" value="ACETYLTRANSFERASE"/>
    <property type="match status" value="1"/>
</dbReference>
<dbReference type="GO" id="GO:0016740">
    <property type="term" value="F:transferase activity"/>
    <property type="evidence" value="ECO:0007669"/>
    <property type="project" value="UniProtKB-KW"/>
</dbReference>
<dbReference type="InterPro" id="IPR050179">
    <property type="entry name" value="Trans_hexapeptide_repeat"/>
</dbReference>
<organism evidence="1 2">
    <name type="scientific">Selenihalanaerobacter shriftii</name>
    <dbReference type="NCBI Taxonomy" id="142842"/>
    <lineage>
        <taxon>Bacteria</taxon>
        <taxon>Bacillati</taxon>
        <taxon>Bacillota</taxon>
        <taxon>Clostridia</taxon>
        <taxon>Halanaerobiales</taxon>
        <taxon>Halobacteroidaceae</taxon>
        <taxon>Selenihalanaerobacter</taxon>
    </lineage>
</organism>
<gene>
    <name evidence="1" type="ORF">SAMN02745118_02789</name>
</gene>
<evidence type="ECO:0000313" key="2">
    <source>
        <dbReference type="Proteomes" id="UP000190625"/>
    </source>
</evidence>
<protein>
    <submittedName>
        <fullName evidence="1">Acetyltransferase (Isoleucine patch superfamily)</fullName>
    </submittedName>
</protein>
<reference evidence="2" key="1">
    <citation type="submission" date="2017-02" db="EMBL/GenBank/DDBJ databases">
        <authorList>
            <person name="Varghese N."/>
            <person name="Submissions S."/>
        </authorList>
    </citation>
    <scope>NUCLEOTIDE SEQUENCE [LARGE SCALE GENOMIC DNA]</scope>
    <source>
        <strain evidence="2">ATCC BAA-73</strain>
    </source>
</reference>
<evidence type="ECO:0000313" key="1">
    <source>
        <dbReference type="EMBL" id="SKA09612.1"/>
    </source>
</evidence>
<dbReference type="RefSeq" id="WP_078811164.1">
    <property type="nucleotide sequence ID" value="NZ_FUWM01000038.1"/>
</dbReference>
<dbReference type="InterPro" id="IPR011004">
    <property type="entry name" value="Trimer_LpxA-like_sf"/>
</dbReference>
<keyword evidence="2" id="KW-1185">Reference proteome</keyword>
<name>A0A1T4R0M7_9FIRM</name>
<dbReference type="EMBL" id="FUWM01000038">
    <property type="protein sequence ID" value="SKA09612.1"/>
    <property type="molecule type" value="Genomic_DNA"/>
</dbReference>
<accession>A0A1T4R0M7</accession>
<dbReference type="CDD" id="cd03349">
    <property type="entry name" value="LbH_XAT"/>
    <property type="match status" value="1"/>
</dbReference>
<dbReference type="Pfam" id="PF00132">
    <property type="entry name" value="Hexapep"/>
    <property type="match status" value="1"/>
</dbReference>